<feature type="region of interest" description="Disordered" evidence="2">
    <location>
        <begin position="1"/>
        <end position="42"/>
    </location>
</feature>
<evidence type="ECO:0000256" key="2">
    <source>
        <dbReference type="SAM" id="MobiDB-lite"/>
    </source>
</evidence>
<evidence type="ECO:0000256" key="1">
    <source>
        <dbReference type="SAM" id="Coils"/>
    </source>
</evidence>
<accession>A0AAV7LNK2</accession>
<protein>
    <submittedName>
        <fullName evidence="3">Uncharacterized protein</fullName>
    </submittedName>
</protein>
<gene>
    <name evidence="3" type="ORF">NDU88_006180</name>
</gene>
<comment type="caution">
    <text evidence="3">The sequence shown here is derived from an EMBL/GenBank/DDBJ whole genome shotgun (WGS) entry which is preliminary data.</text>
</comment>
<organism evidence="3 4">
    <name type="scientific">Pleurodeles waltl</name>
    <name type="common">Iberian ribbed newt</name>
    <dbReference type="NCBI Taxonomy" id="8319"/>
    <lineage>
        <taxon>Eukaryota</taxon>
        <taxon>Metazoa</taxon>
        <taxon>Chordata</taxon>
        <taxon>Craniata</taxon>
        <taxon>Vertebrata</taxon>
        <taxon>Euteleostomi</taxon>
        <taxon>Amphibia</taxon>
        <taxon>Batrachia</taxon>
        <taxon>Caudata</taxon>
        <taxon>Salamandroidea</taxon>
        <taxon>Salamandridae</taxon>
        <taxon>Pleurodelinae</taxon>
        <taxon>Pleurodeles</taxon>
    </lineage>
</organism>
<proteinExistence type="predicted"/>
<evidence type="ECO:0000313" key="3">
    <source>
        <dbReference type="EMBL" id="KAJ1093071.1"/>
    </source>
</evidence>
<sequence>MGKTDAKQQCLTFEAKRQAHQTAPPADQLSSREEDRGETSLPEEGLKSILFEMCSGVTTIDYKLDSLTRSMGDMKGLIDKLKMHLTDAEKFISDVEDVQTQQAKAIEEMKVELHKVQLKNDDLEGSVAIIALYWKSLKVVNPGGYIAKVQRILKAIRGRLAQLEQELRTLELRYKDSGERSLLEPTGTLLLEFQDEANREVKFLSKYTLAKKYGAHTCHVAKTLGYC</sequence>
<dbReference type="AlphaFoldDB" id="A0AAV7LNK2"/>
<dbReference type="Proteomes" id="UP001066276">
    <property type="component" value="Chromosome 11"/>
</dbReference>
<name>A0AAV7LNK2_PLEWA</name>
<keyword evidence="4" id="KW-1185">Reference proteome</keyword>
<dbReference type="EMBL" id="JANPWB010000015">
    <property type="protein sequence ID" value="KAJ1093071.1"/>
    <property type="molecule type" value="Genomic_DNA"/>
</dbReference>
<evidence type="ECO:0000313" key="4">
    <source>
        <dbReference type="Proteomes" id="UP001066276"/>
    </source>
</evidence>
<feature type="coiled-coil region" evidence="1">
    <location>
        <begin position="106"/>
        <end position="180"/>
    </location>
</feature>
<reference evidence="3" key="1">
    <citation type="journal article" date="2022" name="bioRxiv">
        <title>Sequencing and chromosome-scale assembly of the giantPleurodeles waltlgenome.</title>
        <authorList>
            <person name="Brown T."/>
            <person name="Elewa A."/>
            <person name="Iarovenko S."/>
            <person name="Subramanian E."/>
            <person name="Araus A.J."/>
            <person name="Petzold A."/>
            <person name="Susuki M."/>
            <person name="Suzuki K.-i.T."/>
            <person name="Hayashi T."/>
            <person name="Toyoda A."/>
            <person name="Oliveira C."/>
            <person name="Osipova E."/>
            <person name="Leigh N.D."/>
            <person name="Simon A."/>
            <person name="Yun M.H."/>
        </authorList>
    </citation>
    <scope>NUCLEOTIDE SEQUENCE</scope>
    <source>
        <strain evidence="3">20211129_DDA</strain>
        <tissue evidence="3">Liver</tissue>
    </source>
</reference>
<keyword evidence="1" id="KW-0175">Coiled coil</keyword>